<accession>A0ABP0MST8</accession>
<feature type="region of interest" description="Disordered" evidence="1">
    <location>
        <begin position="19"/>
        <end position="38"/>
    </location>
</feature>
<feature type="compositionally biased region" description="Basic and acidic residues" evidence="1">
    <location>
        <begin position="1184"/>
        <end position="1204"/>
    </location>
</feature>
<dbReference type="EMBL" id="CAXAMM010023603">
    <property type="protein sequence ID" value="CAK9053887.1"/>
    <property type="molecule type" value="Genomic_DNA"/>
</dbReference>
<dbReference type="SUPFAM" id="SSF47095">
    <property type="entry name" value="HMG-box"/>
    <property type="match status" value="1"/>
</dbReference>
<feature type="region of interest" description="Disordered" evidence="1">
    <location>
        <begin position="779"/>
        <end position="812"/>
    </location>
</feature>
<name>A0ABP0MST8_9DINO</name>
<organism evidence="2 3">
    <name type="scientific">Durusdinium trenchii</name>
    <dbReference type="NCBI Taxonomy" id="1381693"/>
    <lineage>
        <taxon>Eukaryota</taxon>
        <taxon>Sar</taxon>
        <taxon>Alveolata</taxon>
        <taxon>Dinophyceae</taxon>
        <taxon>Suessiales</taxon>
        <taxon>Symbiodiniaceae</taxon>
        <taxon>Durusdinium</taxon>
    </lineage>
</organism>
<evidence type="ECO:0000313" key="2">
    <source>
        <dbReference type="EMBL" id="CAK9053887.1"/>
    </source>
</evidence>
<feature type="region of interest" description="Disordered" evidence="1">
    <location>
        <begin position="1140"/>
        <end position="1236"/>
    </location>
</feature>
<sequence>MPLGKFFSDTPLEDNEIDQGVTSRRSQTEKARNALATSRVSRRWARTVQKEIGIHHESSKSSEETKGAQALQKQFFTGRLHHTHALSHSYESITCPDQNKANQRGRARCTWSLLRAIAQAFEAVFASPQAPPVKFVINTVVPDGTNTRMKGPNQGDRSLVHTVMNVVQSCAVYCDGLLKQGANKNHDWQCFSIPCPLSVLKTANTDHIHAAYRSTLVACASGLGERWKAFSLKPEVSRAVANAKWAVQVMCGDALEANSSAFRCERTLLAHNRQRSVKVCNTVAIRFKCCNHQLGLVRKPVVLGIERYWSTLVRLAHLMECAGFRRRFTAALVSLLQKPGVEVAKYPKEMDAWKKRAAWLMQGFDSRSKRTTDSLKNLLGFLNGDTSQRTGPLVRWCLLPANNDGKTCCQDDSDSWNRLVSMLSSFLCKAYAVPLLHRMKHYAPAASYVKVSTNLHGILPRILEEMENASATSANRSVLSEVVDVLLAENGGVQTLPDVLNNEDFQTLLGDMLNENKDYAAQNGARRRLALAELLKDTFHESSIITDMLVSPMERGTNLFLRRTHLLYEMQYLSNADPKYQEHQRESMDKFLQVIRGDLGRELLGTFLGLLTSSLKDAISNGLTGGQSQLNLIFQMVICCVTDFYRRFVQEFMQPPYTLLALANADAQTFVSEWKRIHQKRAKCRFCVDIEFTAALLDAYPEDIDSFPADIEEVQELLQRIAVWSPITSDAVEILHGQMQWCLSRRGAMHVKSGHTGVEISLPSAAIKQHKWLSESVAAGTMPTKDSDKKHSRSRSALETPTAREARLHEAAHRKVRRLSGWNVFCKERMGGESLDTGGYKSRLKECSAEWRNMAKPEREAFEVEATRQEQLRAELAATPLSVPEPGKPKELTSLEAEVGKNGCKHFSARRLLLNIADYEQHSMWTLPTCLGESSGALKASLINVQSGDDDIAQKLEQSLHAPLVAIPLESQIAGEADSLDIEVHDTPCPHFVCVHDPNSTRMDQMVKAFSWKLEEHAICAGTMLVFSLAQEFDATAATYPRILGVSVKKPKCHVFMKVAVEHDQVTLAASSDSMPEFESSHELFLHLLRLSDTSPDVDVNVEVQVWERNAFLVPEGSKYLLKKNPETLKCTFTVSSAKRNKTKPAQVKLPFSLDKLLKKKRNTNKKPGPKAKPKPGVKKHTLKKSENKDVDVDSKHSKAKSFDNDSNNSDSSDSDNNSSSSESSHCNGDDDPWDAELQNADAVEKEEEVVVPMSSTVAAEEKQVAPLAQECKQADQARSEAAEALRGQLANQKASASGSSFFSKELGLADASIAVSGRSVCVHCRLKIALHCPRFSLFHSKVRPSTWCHAHCLYGLTMASGLKSVPRLREIIAAHTERHVHSKIVTEAQAVLTALESAS</sequence>
<comment type="caution">
    <text evidence="2">The sequence shown here is derived from an EMBL/GenBank/DDBJ whole genome shotgun (WGS) entry which is preliminary data.</text>
</comment>
<gene>
    <name evidence="2" type="ORF">SCF082_LOCUS29324</name>
</gene>
<feature type="compositionally biased region" description="Low complexity" evidence="1">
    <location>
        <begin position="1205"/>
        <end position="1225"/>
    </location>
</feature>
<keyword evidence="3" id="KW-1185">Reference proteome</keyword>
<protein>
    <submittedName>
        <fullName evidence="2">PARP-type domain-containing protein</fullName>
    </submittedName>
</protein>
<proteinExistence type="predicted"/>
<dbReference type="InterPro" id="IPR036910">
    <property type="entry name" value="HMG_box_dom_sf"/>
</dbReference>
<evidence type="ECO:0000313" key="3">
    <source>
        <dbReference type="Proteomes" id="UP001642464"/>
    </source>
</evidence>
<dbReference type="Gene3D" id="1.10.30.10">
    <property type="entry name" value="High mobility group box domain"/>
    <property type="match status" value="1"/>
</dbReference>
<evidence type="ECO:0000256" key="1">
    <source>
        <dbReference type="SAM" id="MobiDB-lite"/>
    </source>
</evidence>
<feature type="compositionally biased region" description="Basic residues" evidence="1">
    <location>
        <begin position="1158"/>
        <end position="1183"/>
    </location>
</feature>
<feature type="compositionally biased region" description="Basic and acidic residues" evidence="1">
    <location>
        <begin position="802"/>
        <end position="812"/>
    </location>
</feature>
<dbReference type="Proteomes" id="UP001642464">
    <property type="component" value="Unassembled WGS sequence"/>
</dbReference>
<reference evidence="2 3" key="1">
    <citation type="submission" date="2024-02" db="EMBL/GenBank/DDBJ databases">
        <authorList>
            <person name="Chen Y."/>
            <person name="Shah S."/>
            <person name="Dougan E. K."/>
            <person name="Thang M."/>
            <person name="Chan C."/>
        </authorList>
    </citation>
    <scope>NUCLEOTIDE SEQUENCE [LARGE SCALE GENOMIC DNA]</scope>
</reference>